<dbReference type="Pfam" id="PF06094">
    <property type="entry name" value="GGACT"/>
    <property type="match status" value="1"/>
</dbReference>
<evidence type="ECO:0000313" key="2">
    <source>
        <dbReference type="EMBL" id="CAA6812884.1"/>
    </source>
</evidence>
<organism evidence="2">
    <name type="scientific">uncultured Thiotrichaceae bacterium</name>
    <dbReference type="NCBI Taxonomy" id="298394"/>
    <lineage>
        <taxon>Bacteria</taxon>
        <taxon>Pseudomonadati</taxon>
        <taxon>Pseudomonadota</taxon>
        <taxon>Gammaproteobacteria</taxon>
        <taxon>Thiotrichales</taxon>
        <taxon>Thiotrichaceae</taxon>
        <taxon>environmental samples</taxon>
    </lineage>
</organism>
<protein>
    <recommendedName>
        <fullName evidence="1">Gamma-glutamylcyclotransferase AIG2-like domain-containing protein</fullName>
    </recommendedName>
</protein>
<gene>
    <name evidence="2" type="ORF">HELGO_WM85558</name>
</gene>
<reference evidence="2" key="1">
    <citation type="submission" date="2020-01" db="EMBL/GenBank/DDBJ databases">
        <authorList>
            <person name="Meier V. D."/>
            <person name="Meier V D."/>
        </authorList>
    </citation>
    <scope>NUCLEOTIDE SEQUENCE</scope>
    <source>
        <strain evidence="2">HLG_WM_MAG_09</strain>
    </source>
</reference>
<name>A0A6S6TCW8_9GAMM</name>
<evidence type="ECO:0000259" key="1">
    <source>
        <dbReference type="Pfam" id="PF06094"/>
    </source>
</evidence>
<proteinExistence type="predicted"/>
<dbReference type="CDD" id="cd06661">
    <property type="entry name" value="GGCT_like"/>
    <property type="match status" value="1"/>
</dbReference>
<dbReference type="EMBL" id="CACVAT010000196">
    <property type="protein sequence ID" value="CAA6812884.1"/>
    <property type="molecule type" value="Genomic_DNA"/>
</dbReference>
<dbReference type="InterPro" id="IPR013024">
    <property type="entry name" value="GGCT-like"/>
</dbReference>
<sequence>MASSEYRKIIQLLPAINEKLLFLDLSRCPGESCNGVVVEVSEEELAALDIREQGYERCVVELECDDGSCFEGFTYVMPDCTKQHEGVIPARYKALIDDALQAFPPTFALTFWETTQESQAMVVEGEYVFENCAQNKAAGRTLSETEESGQ</sequence>
<dbReference type="InterPro" id="IPR036568">
    <property type="entry name" value="GGCT-like_sf"/>
</dbReference>
<dbReference type="AlphaFoldDB" id="A0A6S6TCW8"/>
<dbReference type="Gene3D" id="3.10.490.10">
    <property type="entry name" value="Gamma-glutamyl cyclotransferase-like"/>
    <property type="match status" value="1"/>
</dbReference>
<accession>A0A6S6TCW8</accession>
<dbReference type="SUPFAM" id="SSF110857">
    <property type="entry name" value="Gamma-glutamyl cyclotransferase-like"/>
    <property type="match status" value="1"/>
</dbReference>
<feature type="domain" description="Gamma-glutamylcyclotransferase AIG2-like" evidence="1">
    <location>
        <begin position="27"/>
        <end position="85"/>
    </location>
</feature>
<dbReference type="InterPro" id="IPR009288">
    <property type="entry name" value="AIG2-like_dom"/>
</dbReference>